<gene>
    <name evidence="6" type="ORF">O3M35_006500</name>
</gene>
<accession>A0AAW1DDY9</accession>
<dbReference type="SUPFAM" id="SSF50156">
    <property type="entry name" value="PDZ domain-like"/>
    <property type="match status" value="1"/>
</dbReference>
<feature type="compositionally biased region" description="Low complexity" evidence="4">
    <location>
        <begin position="7"/>
        <end position="28"/>
    </location>
</feature>
<dbReference type="Proteomes" id="UP001461498">
    <property type="component" value="Unassembled WGS sequence"/>
</dbReference>
<dbReference type="Gene3D" id="2.30.42.10">
    <property type="match status" value="1"/>
</dbReference>
<dbReference type="GO" id="GO:0002142">
    <property type="term" value="C:stereocilia ankle link complex"/>
    <property type="evidence" value="ECO:0007669"/>
    <property type="project" value="TreeGrafter"/>
</dbReference>
<dbReference type="GO" id="GO:0032426">
    <property type="term" value="C:stereocilium tip"/>
    <property type="evidence" value="ECO:0007669"/>
    <property type="project" value="TreeGrafter"/>
</dbReference>
<evidence type="ECO:0000256" key="4">
    <source>
        <dbReference type="SAM" id="MobiDB-lite"/>
    </source>
</evidence>
<organism evidence="6 7">
    <name type="scientific">Rhynocoris fuscipes</name>
    <dbReference type="NCBI Taxonomy" id="488301"/>
    <lineage>
        <taxon>Eukaryota</taxon>
        <taxon>Metazoa</taxon>
        <taxon>Ecdysozoa</taxon>
        <taxon>Arthropoda</taxon>
        <taxon>Hexapoda</taxon>
        <taxon>Insecta</taxon>
        <taxon>Pterygota</taxon>
        <taxon>Neoptera</taxon>
        <taxon>Paraneoptera</taxon>
        <taxon>Hemiptera</taxon>
        <taxon>Heteroptera</taxon>
        <taxon>Panheteroptera</taxon>
        <taxon>Cimicomorpha</taxon>
        <taxon>Reduviidae</taxon>
        <taxon>Harpactorinae</taxon>
        <taxon>Harpactorini</taxon>
        <taxon>Rhynocoris</taxon>
    </lineage>
</organism>
<comment type="caution">
    <text evidence="6">The sequence shown here is derived from an EMBL/GenBank/DDBJ whole genome shotgun (WGS) entry which is preliminary data.</text>
</comment>
<feature type="domain" description="PDZ" evidence="5">
    <location>
        <begin position="33"/>
        <end position="84"/>
    </location>
</feature>
<evidence type="ECO:0000313" key="6">
    <source>
        <dbReference type="EMBL" id="KAK9509113.1"/>
    </source>
</evidence>
<comment type="subcellular location">
    <subcellularLocation>
        <location evidence="1">Cell projection</location>
    </subcellularLocation>
</comment>
<dbReference type="GO" id="GO:0005929">
    <property type="term" value="C:cilium"/>
    <property type="evidence" value="ECO:0007669"/>
    <property type="project" value="TreeGrafter"/>
</dbReference>
<dbReference type="InterPro" id="IPR001478">
    <property type="entry name" value="PDZ"/>
</dbReference>
<keyword evidence="7" id="KW-1185">Reference proteome</keyword>
<dbReference type="PROSITE" id="PS50106">
    <property type="entry name" value="PDZ"/>
    <property type="match status" value="1"/>
</dbReference>
<dbReference type="PANTHER" id="PTHR23116">
    <property type="entry name" value="PDZ DOMAIN CONTAINING WHIRLIN AND HARMONIN-RELATED"/>
    <property type="match status" value="1"/>
</dbReference>
<evidence type="ECO:0000256" key="2">
    <source>
        <dbReference type="ARBA" id="ARBA00022737"/>
    </source>
</evidence>
<protein>
    <recommendedName>
        <fullName evidence="5">PDZ domain-containing protein</fullName>
    </recommendedName>
</protein>
<keyword evidence="2" id="KW-0677">Repeat</keyword>
<dbReference type="PANTHER" id="PTHR23116:SF36">
    <property type="entry name" value="HARMONIN"/>
    <property type="match status" value="1"/>
</dbReference>
<evidence type="ECO:0000259" key="5">
    <source>
        <dbReference type="PROSITE" id="PS50106"/>
    </source>
</evidence>
<dbReference type="InterPro" id="IPR036034">
    <property type="entry name" value="PDZ_sf"/>
</dbReference>
<evidence type="ECO:0000313" key="7">
    <source>
        <dbReference type="Proteomes" id="UP001461498"/>
    </source>
</evidence>
<name>A0AAW1DDY9_9HEMI</name>
<reference evidence="6 7" key="1">
    <citation type="submission" date="2022-12" db="EMBL/GenBank/DDBJ databases">
        <title>Chromosome-level genome assembly of true bugs.</title>
        <authorList>
            <person name="Ma L."/>
            <person name="Li H."/>
        </authorList>
    </citation>
    <scope>NUCLEOTIDE SEQUENCE [LARGE SCALE GENOMIC DNA]</scope>
    <source>
        <strain evidence="6">Lab_2022b</strain>
    </source>
</reference>
<dbReference type="InterPro" id="IPR051844">
    <property type="entry name" value="USH2_Complex_Protein"/>
</dbReference>
<dbReference type="AlphaFoldDB" id="A0AAW1DDY9"/>
<evidence type="ECO:0000256" key="1">
    <source>
        <dbReference type="ARBA" id="ARBA00004316"/>
    </source>
</evidence>
<keyword evidence="3" id="KW-0966">Cell projection</keyword>
<feature type="region of interest" description="Disordered" evidence="4">
    <location>
        <begin position="1"/>
        <end position="32"/>
    </location>
</feature>
<proteinExistence type="predicted"/>
<dbReference type="EMBL" id="JAPXFL010000003">
    <property type="protein sequence ID" value="KAK9509113.1"/>
    <property type="molecule type" value="Genomic_DNA"/>
</dbReference>
<sequence>MAYNGHGAYSSGASSSSSGSTSTLGSGSKRVRKVTLVRRPGARLGFSLRGGKEHGTGFFVTSVEPNTEASHQGLLVSFLIFLNI</sequence>
<evidence type="ECO:0000256" key="3">
    <source>
        <dbReference type="ARBA" id="ARBA00023273"/>
    </source>
</evidence>
<dbReference type="GO" id="GO:0005886">
    <property type="term" value="C:plasma membrane"/>
    <property type="evidence" value="ECO:0007669"/>
    <property type="project" value="TreeGrafter"/>
</dbReference>